<dbReference type="InterPro" id="IPR032319">
    <property type="entry name" value="CLP1_P"/>
</dbReference>
<dbReference type="AlphaFoldDB" id="A0A1R1XG62"/>
<gene>
    <name evidence="7" type="ORF">AYI69_g8931</name>
</gene>
<feature type="compositionally biased region" description="Polar residues" evidence="5">
    <location>
        <begin position="11"/>
        <end position="27"/>
    </location>
</feature>
<feature type="domain" description="Clp1 P-loop" evidence="6">
    <location>
        <begin position="37"/>
        <end position="209"/>
    </location>
</feature>
<sequence length="235" mass="26163">MNVHLSLQQYRNQSETAKTQNNDSSPYINGPRIMILGPKDSGKTSIVRSLANYAIRQRETPIIINLDPSEGMTTVPGTVSATSFSKALSPEDGFFSYSLLGSDGIIDYPLVYHYGYLSPSDQPILYKKIVKNLALGVEKQLALNNKYLKSGFIIDTPDLIESRNYPLLHEIISDFKVVDNERLFSDFNRHYGQNSSVLVAKVPKSGGVSLSHHIPTTPPISPKKMKIEPHPLFLD</sequence>
<comment type="caution">
    <text evidence="7">The sequence shown here is derived from an EMBL/GenBank/DDBJ whole genome shotgun (WGS) entry which is preliminary data.</text>
</comment>
<evidence type="ECO:0000313" key="8">
    <source>
        <dbReference type="Proteomes" id="UP000187429"/>
    </source>
</evidence>
<keyword evidence="8" id="KW-1185">Reference proteome</keyword>
<dbReference type="OrthoDB" id="258143at2759"/>
<dbReference type="GO" id="GO:0005524">
    <property type="term" value="F:ATP binding"/>
    <property type="evidence" value="ECO:0007669"/>
    <property type="project" value="UniProtKB-KW"/>
</dbReference>
<dbReference type="Gene3D" id="3.40.50.300">
    <property type="entry name" value="P-loop containing nucleotide triphosphate hydrolases"/>
    <property type="match status" value="1"/>
</dbReference>
<proteinExistence type="predicted"/>
<name>A0A1R1XG62_9FUNG</name>
<dbReference type="InterPro" id="IPR045116">
    <property type="entry name" value="Clp1/Grc3"/>
</dbReference>
<evidence type="ECO:0000256" key="5">
    <source>
        <dbReference type="SAM" id="MobiDB-lite"/>
    </source>
</evidence>
<feature type="region of interest" description="Disordered" evidence="5">
    <location>
        <begin position="11"/>
        <end position="30"/>
    </location>
</feature>
<dbReference type="GO" id="GO:0005634">
    <property type="term" value="C:nucleus"/>
    <property type="evidence" value="ECO:0007669"/>
    <property type="project" value="TreeGrafter"/>
</dbReference>
<organism evidence="7 8">
    <name type="scientific">Smittium culicis</name>
    <dbReference type="NCBI Taxonomy" id="133412"/>
    <lineage>
        <taxon>Eukaryota</taxon>
        <taxon>Fungi</taxon>
        <taxon>Fungi incertae sedis</taxon>
        <taxon>Zoopagomycota</taxon>
        <taxon>Kickxellomycotina</taxon>
        <taxon>Harpellomycetes</taxon>
        <taxon>Harpellales</taxon>
        <taxon>Legeriomycetaceae</taxon>
        <taxon>Smittium</taxon>
    </lineage>
</organism>
<evidence type="ECO:0000256" key="4">
    <source>
        <dbReference type="ARBA" id="ARBA00022840"/>
    </source>
</evidence>
<evidence type="ECO:0000256" key="3">
    <source>
        <dbReference type="ARBA" id="ARBA00022741"/>
    </source>
</evidence>
<accession>A0A1R1XG62</accession>
<evidence type="ECO:0000256" key="2">
    <source>
        <dbReference type="ARBA" id="ARBA00019824"/>
    </source>
</evidence>
<dbReference type="GO" id="GO:0006388">
    <property type="term" value="P:tRNA splicing, via endonucleolytic cleavage and ligation"/>
    <property type="evidence" value="ECO:0007669"/>
    <property type="project" value="TreeGrafter"/>
</dbReference>
<dbReference type="PANTHER" id="PTHR12755">
    <property type="entry name" value="CLEAVAGE/POLYADENYLATION FACTOR IA SUBUNIT CLP1P"/>
    <property type="match status" value="1"/>
</dbReference>
<evidence type="ECO:0000313" key="7">
    <source>
        <dbReference type="EMBL" id="OMJ13611.1"/>
    </source>
</evidence>
<reference evidence="8" key="1">
    <citation type="submission" date="2017-01" db="EMBL/GenBank/DDBJ databases">
        <authorList>
            <person name="Wang Y."/>
            <person name="White M."/>
            <person name="Kvist S."/>
            <person name="Moncalvo J.-M."/>
        </authorList>
    </citation>
    <scope>NUCLEOTIDE SEQUENCE [LARGE SCALE GENOMIC DNA]</scope>
    <source>
        <strain evidence="8">ID-206-W2</strain>
    </source>
</reference>
<protein>
    <recommendedName>
        <fullName evidence="2">Polynucleotide 5'-hydroxyl-kinase GRC3</fullName>
    </recommendedName>
    <alternativeName>
        <fullName evidence="1">Polynucleotide 5'-hydroxyl-kinase grc3</fullName>
    </alternativeName>
</protein>
<dbReference type="SUPFAM" id="SSF52540">
    <property type="entry name" value="P-loop containing nucleoside triphosphate hydrolases"/>
    <property type="match status" value="1"/>
</dbReference>
<evidence type="ECO:0000259" key="6">
    <source>
        <dbReference type="Pfam" id="PF16575"/>
    </source>
</evidence>
<dbReference type="GO" id="GO:0051731">
    <property type="term" value="F:polynucleotide 5'-hydroxyl-kinase activity"/>
    <property type="evidence" value="ECO:0007669"/>
    <property type="project" value="InterPro"/>
</dbReference>
<dbReference type="Pfam" id="PF16575">
    <property type="entry name" value="CLP1_P"/>
    <property type="match status" value="1"/>
</dbReference>
<keyword evidence="4" id="KW-0067">ATP-binding</keyword>
<dbReference type="EMBL" id="LSSM01005009">
    <property type="protein sequence ID" value="OMJ13611.1"/>
    <property type="molecule type" value="Genomic_DNA"/>
</dbReference>
<dbReference type="Proteomes" id="UP000187429">
    <property type="component" value="Unassembled WGS sequence"/>
</dbReference>
<dbReference type="PANTHER" id="PTHR12755:SF6">
    <property type="entry name" value="POLYRIBONUCLEOTIDE 5'-HYDROXYL-KINASE CLP1"/>
    <property type="match status" value="1"/>
</dbReference>
<evidence type="ECO:0000256" key="1">
    <source>
        <dbReference type="ARBA" id="ARBA00018706"/>
    </source>
</evidence>
<keyword evidence="3" id="KW-0547">Nucleotide-binding</keyword>
<dbReference type="InterPro" id="IPR027417">
    <property type="entry name" value="P-loop_NTPase"/>
</dbReference>